<protein>
    <submittedName>
        <fullName evidence="1">Uncharacterized protein</fullName>
    </submittedName>
</protein>
<dbReference type="EMBL" id="BAAAIZ010000001">
    <property type="protein sequence ID" value="GAA1413739.1"/>
    <property type="molecule type" value="Genomic_DNA"/>
</dbReference>
<proteinExistence type="predicted"/>
<accession>A0ABN1YHB2</accession>
<reference evidence="1 2" key="1">
    <citation type="journal article" date="2019" name="Int. J. Syst. Evol. Microbiol.">
        <title>The Global Catalogue of Microorganisms (GCM) 10K type strain sequencing project: providing services to taxonomists for standard genome sequencing and annotation.</title>
        <authorList>
            <consortium name="The Broad Institute Genomics Platform"/>
            <consortium name="The Broad Institute Genome Sequencing Center for Infectious Disease"/>
            <person name="Wu L."/>
            <person name="Ma J."/>
        </authorList>
    </citation>
    <scope>NUCLEOTIDE SEQUENCE [LARGE SCALE GENOMIC DNA]</scope>
    <source>
        <strain evidence="1 2">JCM 11756</strain>
    </source>
</reference>
<sequence length="83" mass="8881">MTASRNRVDSPEASSRCTGCVATLPTAQTIVSFIASPSLTRAPPAPGGYAYGPVPYGSVRRDGRRICRNRRRAARLPPPGRAR</sequence>
<dbReference type="Proteomes" id="UP001500973">
    <property type="component" value="Unassembled WGS sequence"/>
</dbReference>
<keyword evidence="2" id="KW-1185">Reference proteome</keyword>
<comment type="caution">
    <text evidence="1">The sequence shown here is derived from an EMBL/GenBank/DDBJ whole genome shotgun (WGS) entry which is preliminary data.</text>
</comment>
<gene>
    <name evidence="1" type="ORF">GCM10009601_00160</name>
</gene>
<name>A0ABN1YHB2_9ACTN</name>
<evidence type="ECO:0000313" key="2">
    <source>
        <dbReference type="Proteomes" id="UP001500973"/>
    </source>
</evidence>
<organism evidence="1 2">
    <name type="scientific">Streptomyces thermospinosisporus</name>
    <dbReference type="NCBI Taxonomy" id="161482"/>
    <lineage>
        <taxon>Bacteria</taxon>
        <taxon>Bacillati</taxon>
        <taxon>Actinomycetota</taxon>
        <taxon>Actinomycetes</taxon>
        <taxon>Kitasatosporales</taxon>
        <taxon>Streptomycetaceae</taxon>
        <taxon>Streptomyces</taxon>
    </lineage>
</organism>
<evidence type="ECO:0000313" key="1">
    <source>
        <dbReference type="EMBL" id="GAA1413739.1"/>
    </source>
</evidence>